<evidence type="ECO:0000313" key="3">
    <source>
        <dbReference type="EMBL" id="KAL0147670.1"/>
    </source>
</evidence>
<evidence type="ECO:0000259" key="2">
    <source>
        <dbReference type="Pfam" id="PF16297"/>
    </source>
</evidence>
<dbReference type="AlphaFoldDB" id="A0ABD0MDG1"/>
<accession>A0ABD0MDG1</accession>
<dbReference type="SUPFAM" id="SSF56672">
    <property type="entry name" value="DNA/RNA polymerases"/>
    <property type="match status" value="1"/>
</dbReference>
<evidence type="ECO:0000256" key="1">
    <source>
        <dbReference type="SAM" id="MobiDB-lite"/>
    </source>
</evidence>
<dbReference type="InterPro" id="IPR032549">
    <property type="entry name" value="DUF4939"/>
</dbReference>
<feature type="domain" description="DUF4939" evidence="2">
    <location>
        <begin position="33"/>
        <end position="119"/>
    </location>
</feature>
<sequence length="555" mass="62167">MESQHPENPDYFEELVDMLRTALQQPPVISSPSAPACSMAKPAAFSGEVSECSGFLLQCSLYFKMLPQQFINDHAKITFIISLLSGRARQLAQSMWNTNSPVTRSQERFVAHFREVFGTCTSSLSVHDELFRLQQAKQSIHEYTLHFPTLAASSEWNETALLSAYRRGLNPRIQQQMTIFDNTVGLESFMQKALHISQHLNAAQLDSQPMSDTSPGPAPPTSEPMQTDKYHLSHAEKVRRRQLNLCLYCGQGHIVRTCPMRPTPPVVSTIHINSTAMNIPHNDGLLILAQKSVPVKTLLDSGSSGNFISSHLFKPHKIPRLKNPTTCQIIKIQGKPLGQGMVTSCTPTLKLRLPDRHKEEISFLVLGGCYCGYPQHQPVIKWETSDIQQWSDFCLTHCFKALHEEDFALIGSTSIESPHSSDSGEIPLAYWAFQDMFSKSAATRLPPHRPWHCAIDLLPGATLPKGHIYPLSISETQAMEEYIKEALSQGFIRPSTSLAASSFFFVGKKDRGLRPCIDYRHLNSQTVKFSYPLPLVPTALEELRGVKVFSKLDLR</sequence>
<dbReference type="Gene3D" id="3.10.10.10">
    <property type="entry name" value="HIV Type 1 Reverse Transcriptase, subunit A, domain 1"/>
    <property type="match status" value="1"/>
</dbReference>
<protein>
    <recommendedName>
        <fullName evidence="2">DUF4939 domain-containing protein</fullName>
    </recommendedName>
</protein>
<dbReference type="Pfam" id="PF16297">
    <property type="entry name" value="DUF4939"/>
    <property type="match status" value="1"/>
</dbReference>
<dbReference type="EMBL" id="JAMKFB020000731">
    <property type="protein sequence ID" value="KAL0147670.1"/>
    <property type="molecule type" value="Genomic_DNA"/>
</dbReference>
<reference evidence="3 4" key="1">
    <citation type="submission" date="2024-05" db="EMBL/GenBank/DDBJ databases">
        <title>Genome sequencing and assembly of Indian major carp, Cirrhinus mrigala (Hamilton, 1822).</title>
        <authorList>
            <person name="Mohindra V."/>
            <person name="Chowdhury L.M."/>
            <person name="Lal K."/>
            <person name="Jena J.K."/>
        </authorList>
    </citation>
    <scope>NUCLEOTIDE SEQUENCE [LARGE SCALE GENOMIC DNA]</scope>
    <source>
        <strain evidence="3">CM1030</strain>
        <tissue evidence="3">Blood</tissue>
    </source>
</reference>
<dbReference type="InterPro" id="IPR043128">
    <property type="entry name" value="Rev_trsase/Diguanyl_cyclase"/>
</dbReference>
<dbReference type="Gene3D" id="2.40.70.10">
    <property type="entry name" value="Acid Proteases"/>
    <property type="match status" value="1"/>
</dbReference>
<dbReference type="Gene3D" id="3.30.70.270">
    <property type="match status" value="1"/>
</dbReference>
<gene>
    <name evidence="3" type="ORF">M9458_057027</name>
</gene>
<dbReference type="InterPro" id="IPR043502">
    <property type="entry name" value="DNA/RNA_pol_sf"/>
</dbReference>
<feature type="region of interest" description="Disordered" evidence="1">
    <location>
        <begin position="206"/>
        <end position="227"/>
    </location>
</feature>
<proteinExistence type="predicted"/>
<evidence type="ECO:0000313" key="4">
    <source>
        <dbReference type="Proteomes" id="UP001529510"/>
    </source>
</evidence>
<dbReference type="PANTHER" id="PTHR15503:SF22">
    <property type="entry name" value="TRANSPOSON TY3-I GAG POLYPROTEIN"/>
    <property type="match status" value="1"/>
</dbReference>
<dbReference type="InterPro" id="IPR021109">
    <property type="entry name" value="Peptidase_aspartic_dom_sf"/>
</dbReference>
<organism evidence="3 4">
    <name type="scientific">Cirrhinus mrigala</name>
    <name type="common">Mrigala</name>
    <dbReference type="NCBI Taxonomy" id="683832"/>
    <lineage>
        <taxon>Eukaryota</taxon>
        <taxon>Metazoa</taxon>
        <taxon>Chordata</taxon>
        <taxon>Craniata</taxon>
        <taxon>Vertebrata</taxon>
        <taxon>Euteleostomi</taxon>
        <taxon>Actinopterygii</taxon>
        <taxon>Neopterygii</taxon>
        <taxon>Teleostei</taxon>
        <taxon>Ostariophysi</taxon>
        <taxon>Cypriniformes</taxon>
        <taxon>Cyprinidae</taxon>
        <taxon>Labeoninae</taxon>
        <taxon>Labeonini</taxon>
        <taxon>Cirrhinus</taxon>
    </lineage>
</organism>
<feature type="non-terminal residue" evidence="3">
    <location>
        <position position="555"/>
    </location>
</feature>
<comment type="caution">
    <text evidence="3">The sequence shown here is derived from an EMBL/GenBank/DDBJ whole genome shotgun (WGS) entry which is preliminary data.</text>
</comment>
<dbReference type="CDD" id="cd00303">
    <property type="entry name" value="retropepsin_like"/>
    <property type="match status" value="1"/>
</dbReference>
<dbReference type="PANTHER" id="PTHR15503">
    <property type="entry name" value="LDOC1 RELATED"/>
    <property type="match status" value="1"/>
</dbReference>
<keyword evidence="4" id="KW-1185">Reference proteome</keyword>
<dbReference type="Proteomes" id="UP001529510">
    <property type="component" value="Unassembled WGS sequence"/>
</dbReference>
<dbReference type="InterPro" id="IPR032567">
    <property type="entry name" value="RTL1-rel"/>
</dbReference>
<name>A0ABD0MDG1_CIRMR</name>